<dbReference type="SUPFAM" id="SSF54791">
    <property type="entry name" value="Eukaryotic type KH-domain (KH-domain type I)"/>
    <property type="match status" value="5"/>
</dbReference>
<feature type="domain" description="K Homology" evidence="4">
    <location>
        <begin position="976"/>
        <end position="1050"/>
    </location>
</feature>
<accession>A0A7S4UY50</accession>
<feature type="compositionally biased region" description="Gly residues" evidence="3">
    <location>
        <begin position="1097"/>
        <end position="1106"/>
    </location>
</feature>
<dbReference type="AlphaFoldDB" id="A0A7S4UY50"/>
<feature type="domain" description="K Homology" evidence="4">
    <location>
        <begin position="395"/>
        <end position="471"/>
    </location>
</feature>
<feature type="region of interest" description="Disordered" evidence="3">
    <location>
        <begin position="503"/>
        <end position="549"/>
    </location>
</feature>
<dbReference type="InterPro" id="IPR004088">
    <property type="entry name" value="KH_dom_type_1"/>
</dbReference>
<dbReference type="GO" id="GO:0003723">
    <property type="term" value="F:RNA binding"/>
    <property type="evidence" value="ECO:0007669"/>
    <property type="project" value="UniProtKB-UniRule"/>
</dbReference>
<organism evidence="5">
    <name type="scientific">Alexandrium monilatum</name>
    <dbReference type="NCBI Taxonomy" id="311494"/>
    <lineage>
        <taxon>Eukaryota</taxon>
        <taxon>Sar</taxon>
        <taxon>Alveolata</taxon>
        <taxon>Dinophyceae</taxon>
        <taxon>Gonyaulacales</taxon>
        <taxon>Pyrocystaceae</taxon>
        <taxon>Alexandrium</taxon>
    </lineage>
</organism>
<feature type="compositionally biased region" description="Acidic residues" evidence="3">
    <location>
        <begin position="7"/>
        <end position="17"/>
    </location>
</feature>
<dbReference type="EMBL" id="HBNR01049564">
    <property type="protein sequence ID" value="CAE4612701.1"/>
    <property type="molecule type" value="Transcribed_RNA"/>
</dbReference>
<feature type="region of interest" description="Disordered" evidence="3">
    <location>
        <begin position="254"/>
        <end position="275"/>
    </location>
</feature>
<protein>
    <recommendedName>
        <fullName evidence="4">K Homology domain-containing protein</fullName>
    </recommendedName>
</protein>
<evidence type="ECO:0000259" key="4">
    <source>
        <dbReference type="SMART" id="SM00322"/>
    </source>
</evidence>
<feature type="region of interest" description="Disordered" evidence="3">
    <location>
        <begin position="1082"/>
        <end position="1106"/>
    </location>
</feature>
<keyword evidence="2" id="KW-0694">RNA-binding</keyword>
<evidence type="ECO:0000256" key="3">
    <source>
        <dbReference type="SAM" id="MobiDB-lite"/>
    </source>
</evidence>
<feature type="region of interest" description="Disordered" evidence="3">
    <location>
        <begin position="1"/>
        <end position="32"/>
    </location>
</feature>
<gene>
    <name evidence="5" type="ORF">AMON00008_LOCUS34634</name>
</gene>
<dbReference type="Gene3D" id="3.30.1370.10">
    <property type="entry name" value="K Homology domain, type 1"/>
    <property type="match status" value="2"/>
</dbReference>
<proteinExistence type="predicted"/>
<evidence type="ECO:0000313" key="5">
    <source>
        <dbReference type="EMBL" id="CAE4612701.1"/>
    </source>
</evidence>
<feature type="domain" description="K Homology" evidence="4">
    <location>
        <begin position="637"/>
        <end position="714"/>
    </location>
</feature>
<feature type="domain" description="K Homology" evidence="4">
    <location>
        <begin position="547"/>
        <end position="621"/>
    </location>
</feature>
<name>A0A7S4UY50_9DINO</name>
<dbReference type="InterPro" id="IPR004087">
    <property type="entry name" value="KH_dom"/>
</dbReference>
<reference evidence="5" key="1">
    <citation type="submission" date="2021-01" db="EMBL/GenBank/DDBJ databases">
        <authorList>
            <person name="Corre E."/>
            <person name="Pelletier E."/>
            <person name="Niang G."/>
            <person name="Scheremetjew M."/>
            <person name="Finn R."/>
            <person name="Kale V."/>
            <person name="Holt S."/>
            <person name="Cochrane G."/>
            <person name="Meng A."/>
            <person name="Brown T."/>
            <person name="Cohen L."/>
        </authorList>
    </citation>
    <scope>NUCLEOTIDE SEQUENCE</scope>
    <source>
        <strain evidence="5">CCMP3105</strain>
    </source>
</reference>
<dbReference type="Pfam" id="PF00013">
    <property type="entry name" value="KH_1"/>
    <property type="match status" value="4"/>
</dbReference>
<dbReference type="SMART" id="SM00322">
    <property type="entry name" value="KH"/>
    <property type="match status" value="5"/>
</dbReference>
<evidence type="ECO:0000256" key="2">
    <source>
        <dbReference type="PROSITE-ProRule" id="PRU00117"/>
    </source>
</evidence>
<evidence type="ECO:0000256" key="1">
    <source>
        <dbReference type="ARBA" id="ARBA00022737"/>
    </source>
</evidence>
<dbReference type="PROSITE" id="PS50084">
    <property type="entry name" value="KH_TYPE_1"/>
    <property type="match status" value="5"/>
</dbReference>
<dbReference type="InterPro" id="IPR036612">
    <property type="entry name" value="KH_dom_type_1_sf"/>
</dbReference>
<feature type="domain" description="K Homology" evidence="4">
    <location>
        <begin position="37"/>
        <end position="115"/>
    </location>
</feature>
<dbReference type="Gene3D" id="3.30.310.210">
    <property type="match status" value="2"/>
</dbReference>
<dbReference type="CDD" id="cd00105">
    <property type="entry name" value="KH-I"/>
    <property type="match status" value="2"/>
</dbReference>
<keyword evidence="1" id="KW-0677">Repeat</keyword>
<sequence>MKRGPEEAELEEYDSEEAAAKRQALPDLDEAFPGSSQRMGMKLLLPESEAGVLQGQDSSALNSLEGLTGTRIRLSAEGSWYPGTKLRQLTILGDGCDAVLNAVLLAINQIADLTGAVTGGEADLDPAAAHIKVVVPREVAQGLDEEGIQKLNLSRGVRVRVVHEVIPPGEIMELTEQVVCINGSLATVRGALQALGQLIAALASRSWFGRWASNSYCGLRAPGLVLMEHEARQANSGHNNWYDESHQALESDHQYGQWDEGAHQASEPALQNSSWDNGGALVPGELSVPWGGEMVLHGDESQGSVAPGTAALKLLLLPGEVAVLRGAVTSEIQQTTGTEFRFSPEGDKYPGTSLEELCIMGPMTAATVNAAGEVFSHIVAARGALGNDGPNPEPEAAHTKVVIPSKATSAVIGPGGQVVTRIRAQSQMHVHVEATIIPLKDSTDIAEQVVSFDGPLTGVQTALSMVADVLAQFAGEPWFSEWAAVSNTGNEIEGLALFQDAKGKGKAKGKSKGKDGFKGKDEFKGKDGFKGKGGPRGQDGPIRHGNPGLTLKLLLPPNEASCVLGKGGTTVREIGQVTGTKLTLSNRDRFYPGTQLQELVVKGSSQDSVLAAVMQVLERIAEPSGMVSGGESNVEPGGCRLKVVVPSQSASAIIGPSGTYVKAMRERSRLHVHVVETIIPPGGPQDGLTDQVVSFAGALAGVQIALSMLAEVVGRFVVEPWFEAWSMTSHCGYVIPGFVLFADGKGKAKGKSKGGYDMPYDSPALYTDSKGKGRDKGKFKGKPAKGDCGKSGYYGKGEMDAMMDYYAKGNSFGKGDMEPPMRDYSGKGNSFGKGDMEPPMRDYSGKGNSFGKGDMEPPMRDYSGKGRSFGKGDVEASSAGWDGPWSRRHALALKLLMAPEEVSALSMDASAMVEIQQATGTSGMLSETLYPGTSLQELAIQGPGPDALLDAMLLIFKRVADILGTVRCGDPYVPNGDAHVKLVVPTRAAAAIIGPGGKSVKALKANAGIHVHIDATTLPCTPAVSEQGVCIAGPVASMQMALGQIVGEVAKCCKEPWFEAWASHSNAGQVVPGLVLFEGKGKGGKGGKGGKEPPSFGGFGGRPGPY</sequence>
<dbReference type="PANTHER" id="PTHR10288">
    <property type="entry name" value="KH DOMAIN CONTAINING RNA BINDING PROTEIN"/>
    <property type="match status" value="1"/>
</dbReference>
<feature type="compositionally biased region" description="Basic and acidic residues" evidence="3">
    <location>
        <begin position="512"/>
        <end position="530"/>
    </location>
</feature>